<keyword evidence="1" id="KW-1133">Transmembrane helix</keyword>
<sequence>MFKFNKKKIFLFSSFFLVFLVVGAIVFNLFIFNYAGYFRAKDVMATSGYSFLIGLSSSVAIQCFTTGTPPLCTGGTLCNIKDAARCAMYSDVSGSPSGGMGSNAIFLTSNLSAAGAAGGGPIIAGGMSMTEMDNGVIAGIGGCIGTGCTVGINNGDSLLIKTAKKFANFMIAGIK</sequence>
<proteinExistence type="predicted"/>
<evidence type="ECO:0000313" key="2">
    <source>
        <dbReference type="EMBL" id="OGF41489.1"/>
    </source>
</evidence>
<dbReference type="EMBL" id="MFGO01000008">
    <property type="protein sequence ID" value="OGF41489.1"/>
    <property type="molecule type" value="Genomic_DNA"/>
</dbReference>
<dbReference type="AlphaFoldDB" id="A0A1F5TRK4"/>
<keyword evidence="1" id="KW-0472">Membrane</keyword>
<accession>A0A1F5TRK4</accession>
<evidence type="ECO:0000256" key="1">
    <source>
        <dbReference type="SAM" id="Phobius"/>
    </source>
</evidence>
<reference evidence="2 3" key="1">
    <citation type="journal article" date="2016" name="Nat. Commun.">
        <title>Thousands of microbial genomes shed light on interconnected biogeochemical processes in an aquifer system.</title>
        <authorList>
            <person name="Anantharaman K."/>
            <person name="Brown C.T."/>
            <person name="Hug L.A."/>
            <person name="Sharon I."/>
            <person name="Castelle C.J."/>
            <person name="Probst A.J."/>
            <person name="Thomas B.C."/>
            <person name="Singh A."/>
            <person name="Wilkins M.J."/>
            <person name="Karaoz U."/>
            <person name="Brodie E.L."/>
            <person name="Williams K.H."/>
            <person name="Hubbard S.S."/>
            <person name="Banfield J.F."/>
        </authorList>
    </citation>
    <scope>NUCLEOTIDE SEQUENCE [LARGE SCALE GENOMIC DNA]</scope>
</reference>
<gene>
    <name evidence="2" type="ORF">A2531_02245</name>
</gene>
<organism evidence="2 3">
    <name type="scientific">Candidatus Falkowbacteria bacterium RIFOXYD2_FULL_34_120</name>
    <dbReference type="NCBI Taxonomy" id="1798007"/>
    <lineage>
        <taxon>Bacteria</taxon>
        <taxon>Candidatus Falkowiibacteriota</taxon>
    </lineage>
</organism>
<comment type="caution">
    <text evidence="2">The sequence shown here is derived from an EMBL/GenBank/DDBJ whole genome shotgun (WGS) entry which is preliminary data.</text>
</comment>
<name>A0A1F5TRK4_9BACT</name>
<dbReference type="Proteomes" id="UP000177579">
    <property type="component" value="Unassembled WGS sequence"/>
</dbReference>
<evidence type="ECO:0000313" key="3">
    <source>
        <dbReference type="Proteomes" id="UP000177579"/>
    </source>
</evidence>
<protein>
    <submittedName>
        <fullName evidence="2">Uncharacterized protein</fullName>
    </submittedName>
</protein>
<keyword evidence="1" id="KW-0812">Transmembrane</keyword>
<feature type="transmembrane region" description="Helical" evidence="1">
    <location>
        <begin position="9"/>
        <end position="32"/>
    </location>
</feature>